<accession>A0A380FM58</accession>
<dbReference type="GO" id="GO:0003700">
    <property type="term" value="F:DNA-binding transcription factor activity"/>
    <property type="evidence" value="ECO:0007669"/>
    <property type="project" value="InterPro"/>
</dbReference>
<feature type="domain" description="HTH gntR-type" evidence="4">
    <location>
        <begin position="10"/>
        <end position="43"/>
    </location>
</feature>
<dbReference type="InterPro" id="IPR036388">
    <property type="entry name" value="WH-like_DNA-bd_sf"/>
</dbReference>
<protein>
    <submittedName>
        <fullName evidence="5">Transcriptional regulator</fullName>
    </submittedName>
</protein>
<sequence>MQGETNQYIYRQIYTRLKEDILSFKYESHEKLPSKRGMAETFKCKC</sequence>
<keyword evidence="2" id="KW-0238">DNA-binding</keyword>
<keyword evidence="1" id="KW-0805">Transcription regulation</keyword>
<dbReference type="Gene3D" id="1.10.10.10">
    <property type="entry name" value="Winged helix-like DNA-binding domain superfamily/Winged helix DNA-binding domain"/>
    <property type="match status" value="1"/>
</dbReference>
<keyword evidence="3" id="KW-0804">Transcription</keyword>
<name>A0A380FM58_STAGA</name>
<dbReference type="AlphaFoldDB" id="A0A380FM58"/>
<dbReference type="InterPro" id="IPR036390">
    <property type="entry name" value="WH_DNA-bd_sf"/>
</dbReference>
<evidence type="ECO:0000313" key="5">
    <source>
        <dbReference type="EMBL" id="SUM35218.1"/>
    </source>
</evidence>
<reference evidence="5 6" key="1">
    <citation type="submission" date="2018-06" db="EMBL/GenBank/DDBJ databases">
        <authorList>
            <consortium name="Pathogen Informatics"/>
            <person name="Doyle S."/>
        </authorList>
    </citation>
    <scope>NUCLEOTIDE SEQUENCE [LARGE SCALE GENOMIC DNA]</scope>
    <source>
        <strain evidence="5 6">NCTC12195</strain>
    </source>
</reference>
<dbReference type="EMBL" id="UHDK01000001">
    <property type="protein sequence ID" value="SUM35218.1"/>
    <property type="molecule type" value="Genomic_DNA"/>
</dbReference>
<proteinExistence type="predicted"/>
<dbReference type="GO" id="GO:0003677">
    <property type="term" value="F:DNA binding"/>
    <property type="evidence" value="ECO:0007669"/>
    <property type="project" value="UniProtKB-KW"/>
</dbReference>
<evidence type="ECO:0000256" key="2">
    <source>
        <dbReference type="ARBA" id="ARBA00023125"/>
    </source>
</evidence>
<evidence type="ECO:0000256" key="1">
    <source>
        <dbReference type="ARBA" id="ARBA00023015"/>
    </source>
</evidence>
<dbReference type="InterPro" id="IPR000524">
    <property type="entry name" value="Tscrpt_reg_HTH_GntR"/>
</dbReference>
<evidence type="ECO:0000313" key="6">
    <source>
        <dbReference type="Proteomes" id="UP000255277"/>
    </source>
</evidence>
<organism evidence="5 6">
    <name type="scientific">Staphylococcus gallinarum</name>
    <dbReference type="NCBI Taxonomy" id="1293"/>
    <lineage>
        <taxon>Bacteria</taxon>
        <taxon>Bacillati</taxon>
        <taxon>Bacillota</taxon>
        <taxon>Bacilli</taxon>
        <taxon>Bacillales</taxon>
        <taxon>Staphylococcaceae</taxon>
        <taxon>Staphylococcus</taxon>
    </lineage>
</organism>
<dbReference type="Pfam" id="PF00392">
    <property type="entry name" value="GntR"/>
    <property type="match status" value="1"/>
</dbReference>
<dbReference type="Proteomes" id="UP000255277">
    <property type="component" value="Unassembled WGS sequence"/>
</dbReference>
<gene>
    <name evidence="5" type="primary">gabR_6</name>
    <name evidence="5" type="ORF">NCTC12195_04748</name>
</gene>
<dbReference type="SUPFAM" id="SSF46785">
    <property type="entry name" value="Winged helix' DNA-binding domain"/>
    <property type="match status" value="1"/>
</dbReference>
<evidence type="ECO:0000256" key="3">
    <source>
        <dbReference type="ARBA" id="ARBA00023163"/>
    </source>
</evidence>
<evidence type="ECO:0000259" key="4">
    <source>
        <dbReference type="Pfam" id="PF00392"/>
    </source>
</evidence>